<feature type="region of interest" description="Disordered" evidence="1">
    <location>
        <begin position="195"/>
        <end position="215"/>
    </location>
</feature>
<accession>A0A0C6FXN1</accession>
<dbReference type="RefSeq" id="WP_145984806.1">
    <property type="nucleotide sequence ID" value="NZ_AP014707.1"/>
</dbReference>
<reference evidence="3" key="2">
    <citation type="submission" date="2015-01" db="EMBL/GenBank/DDBJ databases">
        <title>Complete genome sequence of Methylobacterium aquaticum strain 22A.</title>
        <authorList>
            <person name="Tani A."/>
            <person name="Ogura Y."/>
            <person name="Hayashi T."/>
        </authorList>
    </citation>
    <scope>NUCLEOTIDE SEQUENCE [LARGE SCALE GENOMIC DNA]</scope>
    <source>
        <strain evidence="3">MA-22A</strain>
        <plasmid evidence="3">Plasmid pMaq22A_3p DNA</plasmid>
    </source>
</reference>
<dbReference type="PATRIC" id="fig|270351.10.peg.7517"/>
<dbReference type="AlphaFoldDB" id="A0A0C6FXN1"/>
<dbReference type="KEGG" id="maqu:Maq22A_3p50395"/>
<organism evidence="2 3">
    <name type="scientific">Methylobacterium aquaticum</name>
    <dbReference type="NCBI Taxonomy" id="270351"/>
    <lineage>
        <taxon>Bacteria</taxon>
        <taxon>Pseudomonadati</taxon>
        <taxon>Pseudomonadota</taxon>
        <taxon>Alphaproteobacteria</taxon>
        <taxon>Hyphomicrobiales</taxon>
        <taxon>Methylobacteriaceae</taxon>
        <taxon>Methylobacterium</taxon>
    </lineage>
</organism>
<dbReference type="EMBL" id="AP014707">
    <property type="protein sequence ID" value="BAQ50329.1"/>
    <property type="molecule type" value="Genomic_DNA"/>
</dbReference>
<evidence type="ECO:0000313" key="2">
    <source>
        <dbReference type="EMBL" id="BAQ50329.1"/>
    </source>
</evidence>
<gene>
    <name evidence="2" type="ORF">Maq22A_3p50395</name>
</gene>
<protein>
    <submittedName>
        <fullName evidence="2">Uncharacterized protein</fullName>
    </submittedName>
</protein>
<name>A0A0C6FXN1_9HYPH</name>
<dbReference type="Proteomes" id="UP000061432">
    <property type="component" value="Plasmid pMaq22A_3p"/>
</dbReference>
<sequence>MDVDHALRRLWADVADGRLSLAQAEAADARLRGPGARVRPKVRDTARRVRMAFSGVLPPEIAGQHQLTVGQMAVLRVVGGLKACTMSVAEIAARAGVSTRLVQVTVALAVRVGLLHRQERRISRWRSDTNVLTVVCRRWLSWLRRGSRREQLPADLGGDLVRPAPVGRGLRPGHHLVENGLKRGVADPEVGRERRQLGHGPLGVDRRHVGHQGPPRGWVQNAAPHEYQGSSLEAALARLGAAMRI</sequence>
<evidence type="ECO:0000256" key="1">
    <source>
        <dbReference type="SAM" id="MobiDB-lite"/>
    </source>
</evidence>
<evidence type="ECO:0000313" key="3">
    <source>
        <dbReference type="Proteomes" id="UP000061432"/>
    </source>
</evidence>
<geneLocation type="plasmid" evidence="3">
    <name>pMaq22A_3p DNA</name>
</geneLocation>
<reference evidence="2 3" key="1">
    <citation type="journal article" date="2015" name="Genome Announc.">
        <title>Complete Genome Sequence of Methylobacterium aquaticum Strain 22A, Isolated from Racomitrium japonicum Moss.</title>
        <authorList>
            <person name="Tani A."/>
            <person name="Ogura Y."/>
            <person name="Hayashi T."/>
            <person name="Kimbara K."/>
        </authorList>
    </citation>
    <scope>NUCLEOTIDE SEQUENCE [LARGE SCALE GENOMIC DNA]</scope>
    <source>
        <strain evidence="2 3">MA-22A</strain>
        <plasmid evidence="3">Plasmid pMaq22A_3p DNA</plasmid>
    </source>
</reference>
<proteinExistence type="predicted"/>
<keyword evidence="2" id="KW-0614">Plasmid</keyword>